<evidence type="ECO:0000313" key="2">
    <source>
        <dbReference type="Proteomes" id="UP000003793"/>
    </source>
</evidence>
<comment type="caution">
    <text evidence="1">The sequence shown here is derived from an EMBL/GenBank/DDBJ whole genome shotgun (WGS) entry which is preliminary data.</text>
</comment>
<name>C0BCQ4_9FIRM</name>
<gene>
    <name evidence="1" type="ORF">COPCOM_02946</name>
</gene>
<accession>C0BCQ4</accession>
<evidence type="ECO:0000313" key="1">
    <source>
        <dbReference type="EMBL" id="EEG88856.1"/>
    </source>
</evidence>
<protein>
    <submittedName>
        <fullName evidence="1">Uncharacterized protein</fullName>
    </submittedName>
</protein>
<reference evidence="1 2" key="2">
    <citation type="submission" date="2009-03" db="EMBL/GenBank/DDBJ databases">
        <title>Draft genome sequence of Coprococcus comes (ATCC 27758).</title>
        <authorList>
            <person name="Sudarsanam P."/>
            <person name="Ley R."/>
            <person name="Guruge J."/>
            <person name="Turnbaugh P.J."/>
            <person name="Mahowald M."/>
            <person name="Liep D."/>
            <person name="Gordon J."/>
        </authorList>
    </citation>
    <scope>NUCLEOTIDE SEQUENCE [LARGE SCALE GENOMIC DNA]</scope>
    <source>
        <strain evidence="1 2">ATCC 27758</strain>
    </source>
</reference>
<dbReference type="AlphaFoldDB" id="C0BCQ4"/>
<reference evidence="1 2" key="1">
    <citation type="submission" date="2009-02" db="EMBL/GenBank/DDBJ databases">
        <authorList>
            <person name="Fulton L."/>
            <person name="Clifton S."/>
            <person name="Fulton B."/>
            <person name="Xu J."/>
            <person name="Minx P."/>
            <person name="Pepin K.H."/>
            <person name="Johnson M."/>
            <person name="Bhonagiri V."/>
            <person name="Nash W.E."/>
            <person name="Mardis E.R."/>
            <person name="Wilson R.K."/>
        </authorList>
    </citation>
    <scope>NUCLEOTIDE SEQUENCE [LARGE SCALE GENOMIC DNA]</scope>
    <source>
        <strain evidence="1 2">ATCC 27758</strain>
    </source>
</reference>
<organism evidence="1 2">
    <name type="scientific">Coprococcus comes ATCC 27758</name>
    <dbReference type="NCBI Taxonomy" id="470146"/>
    <lineage>
        <taxon>Bacteria</taxon>
        <taxon>Bacillati</taxon>
        <taxon>Bacillota</taxon>
        <taxon>Clostridia</taxon>
        <taxon>Lachnospirales</taxon>
        <taxon>Lachnospiraceae</taxon>
        <taxon>Coprococcus</taxon>
    </lineage>
</organism>
<sequence>MTRGGFFSICPPRFSVINIYVKKTENMRSTYNKAKEELMEGFY</sequence>
<proteinExistence type="predicted"/>
<dbReference type="Proteomes" id="UP000003793">
    <property type="component" value="Unassembled WGS sequence"/>
</dbReference>
<dbReference type="HOGENOM" id="CLU_3232259_0_0_9"/>
<dbReference type="EMBL" id="ABVR01000042">
    <property type="protein sequence ID" value="EEG88856.1"/>
    <property type="molecule type" value="Genomic_DNA"/>
</dbReference>